<dbReference type="Proteomes" id="UP001138961">
    <property type="component" value="Unassembled WGS sequence"/>
</dbReference>
<keyword evidence="3" id="KW-1185">Reference proteome</keyword>
<gene>
    <name evidence="2" type="ORF">LGQ03_15585</name>
</gene>
<protein>
    <recommendedName>
        <fullName evidence="4">Oligosaccharide repeat unit polymerase</fullName>
    </recommendedName>
</protein>
<name>A0ABS8BY96_9RHOB</name>
<evidence type="ECO:0000313" key="3">
    <source>
        <dbReference type="Proteomes" id="UP001138961"/>
    </source>
</evidence>
<reference evidence="2" key="1">
    <citation type="submission" date="2021-10" db="EMBL/GenBank/DDBJ databases">
        <title>Loktanella gaetbuli sp. nov., isolated from a tidal flat.</title>
        <authorList>
            <person name="Park S."/>
            <person name="Yoon J.-H."/>
        </authorList>
    </citation>
    <scope>NUCLEOTIDE SEQUENCE</scope>
    <source>
        <strain evidence="2">TSTF-M6</strain>
    </source>
</reference>
<feature type="transmembrane region" description="Helical" evidence="1">
    <location>
        <begin position="236"/>
        <end position="255"/>
    </location>
</feature>
<keyword evidence="1" id="KW-0472">Membrane</keyword>
<keyword evidence="1" id="KW-0812">Transmembrane</keyword>
<feature type="transmembrane region" description="Helical" evidence="1">
    <location>
        <begin position="285"/>
        <end position="303"/>
    </location>
</feature>
<feature type="transmembrane region" description="Helical" evidence="1">
    <location>
        <begin position="57"/>
        <end position="75"/>
    </location>
</feature>
<organism evidence="2 3">
    <name type="scientific">Loktanella gaetbuli</name>
    <dbReference type="NCBI Taxonomy" id="2881335"/>
    <lineage>
        <taxon>Bacteria</taxon>
        <taxon>Pseudomonadati</taxon>
        <taxon>Pseudomonadota</taxon>
        <taxon>Alphaproteobacteria</taxon>
        <taxon>Rhodobacterales</taxon>
        <taxon>Roseobacteraceae</taxon>
        <taxon>Loktanella</taxon>
    </lineage>
</organism>
<sequence length="472" mass="51726">MSTQTMQPFAQGDVSRAQDMVPPQDLNALMLMSTLILLAALGIGYMLAMSATTPNDIFAQPSAVLAVGLALALWVEGSVAMRNLIRVDLFMLMVLYLLTFFEFLLPQDPVRNVVTTGSAQLTVEIVILGFAGIVIGRHLAPVRRAMPRQVTLYNAPGATILMLLACAVLGYFYMLLTVNFSLSELLFQMSRERFSQPWSRGQLGSLGVLLGELALLKFLIPPLAAAVLAQWRRYRLWQLVLTGLILYLVLFESFASGTRNVFLSHMMTFLAAYALLSPKLTFAKAAAVFGPALIIGYFAIYYLPEIRTVGLRNFELAEATSDSFFVDMNLVNISQLTDIFPAQYPFLGAEIPYTAAIRPIPRGLWPGKPEGLSLGIEEALGVTGMTLSATFVGELWMAGGTLAVGLAALIFGAVAGWWNRKALRARSNMDMILYATGFFPAGLCMRSFLSVAPALLPLIAFVIYRNIRFSLR</sequence>
<feature type="transmembrane region" description="Helical" evidence="1">
    <location>
        <begin position="87"/>
        <end position="105"/>
    </location>
</feature>
<feature type="transmembrane region" description="Helical" evidence="1">
    <location>
        <begin position="431"/>
        <end position="464"/>
    </location>
</feature>
<feature type="transmembrane region" description="Helical" evidence="1">
    <location>
        <begin position="395"/>
        <end position="419"/>
    </location>
</feature>
<accession>A0ABS8BY96</accession>
<feature type="transmembrane region" description="Helical" evidence="1">
    <location>
        <begin position="160"/>
        <end position="182"/>
    </location>
</feature>
<dbReference type="EMBL" id="JAJATZ010000010">
    <property type="protein sequence ID" value="MCB5200659.1"/>
    <property type="molecule type" value="Genomic_DNA"/>
</dbReference>
<feature type="transmembrane region" description="Helical" evidence="1">
    <location>
        <begin position="117"/>
        <end position="139"/>
    </location>
</feature>
<proteinExistence type="predicted"/>
<feature type="transmembrane region" description="Helical" evidence="1">
    <location>
        <begin position="26"/>
        <end position="51"/>
    </location>
</feature>
<evidence type="ECO:0008006" key="4">
    <source>
        <dbReference type="Google" id="ProtNLM"/>
    </source>
</evidence>
<evidence type="ECO:0000256" key="1">
    <source>
        <dbReference type="SAM" id="Phobius"/>
    </source>
</evidence>
<comment type="caution">
    <text evidence="2">The sequence shown here is derived from an EMBL/GenBank/DDBJ whole genome shotgun (WGS) entry which is preliminary data.</text>
</comment>
<evidence type="ECO:0000313" key="2">
    <source>
        <dbReference type="EMBL" id="MCB5200659.1"/>
    </source>
</evidence>
<dbReference type="RefSeq" id="WP_226749138.1">
    <property type="nucleotide sequence ID" value="NZ_JAJATZ010000010.1"/>
</dbReference>
<keyword evidence="1" id="KW-1133">Transmembrane helix</keyword>
<feature type="transmembrane region" description="Helical" evidence="1">
    <location>
        <begin position="202"/>
        <end position="229"/>
    </location>
</feature>